<dbReference type="InterPro" id="IPR050590">
    <property type="entry name" value="Exosome_comp_Rrp42_subfam"/>
</dbReference>
<dbReference type="SUPFAM" id="SSF55666">
    <property type="entry name" value="Ribonuclease PH domain 2-like"/>
    <property type="match status" value="1"/>
</dbReference>
<comment type="similarity">
    <text evidence="3">Belongs to the RNase PH family.</text>
</comment>
<dbReference type="GO" id="GO:0071028">
    <property type="term" value="P:nuclear mRNA surveillance"/>
    <property type="evidence" value="ECO:0007669"/>
    <property type="project" value="TreeGrafter"/>
</dbReference>
<dbReference type="Pfam" id="PF03725">
    <property type="entry name" value="RNase_PH_C"/>
    <property type="match status" value="1"/>
</dbReference>
<dbReference type="Proteomes" id="UP000256970">
    <property type="component" value="Unassembled WGS sequence"/>
</dbReference>
<dbReference type="STRING" id="3088.A0A383VDK6"/>
<evidence type="ECO:0000256" key="2">
    <source>
        <dbReference type="ARBA" id="ARBA00004604"/>
    </source>
</evidence>
<evidence type="ECO:0000256" key="4">
    <source>
        <dbReference type="ARBA" id="ARBA00022490"/>
    </source>
</evidence>
<dbReference type="GO" id="GO:0005730">
    <property type="term" value="C:nucleolus"/>
    <property type="evidence" value="ECO:0007669"/>
    <property type="project" value="UniProtKB-SubCell"/>
</dbReference>
<gene>
    <name evidence="9" type="ORF">BQ4739_LOCUS4192</name>
</gene>
<dbReference type="InterPro" id="IPR001247">
    <property type="entry name" value="ExoRNase_PH_dom1"/>
</dbReference>
<evidence type="ECO:0000259" key="8">
    <source>
        <dbReference type="Pfam" id="PF03725"/>
    </source>
</evidence>
<dbReference type="CDD" id="cd11367">
    <property type="entry name" value="RNase_PH_RRP42"/>
    <property type="match status" value="1"/>
</dbReference>
<evidence type="ECO:0000313" key="10">
    <source>
        <dbReference type="Proteomes" id="UP000256970"/>
    </source>
</evidence>
<dbReference type="Pfam" id="PF01138">
    <property type="entry name" value="RNase_PH"/>
    <property type="match status" value="1"/>
</dbReference>
<dbReference type="GO" id="GO:0034475">
    <property type="term" value="P:U4 snRNA 3'-end processing"/>
    <property type="evidence" value="ECO:0007669"/>
    <property type="project" value="TreeGrafter"/>
</dbReference>
<dbReference type="InterPro" id="IPR015847">
    <property type="entry name" value="ExoRNase_PH_dom2"/>
</dbReference>
<dbReference type="SUPFAM" id="SSF54211">
    <property type="entry name" value="Ribosomal protein S5 domain 2-like"/>
    <property type="match status" value="1"/>
</dbReference>
<reference evidence="9 10" key="1">
    <citation type="submission" date="2016-10" db="EMBL/GenBank/DDBJ databases">
        <authorList>
            <person name="Cai Z."/>
        </authorList>
    </citation>
    <scope>NUCLEOTIDE SEQUENCE [LARGE SCALE GENOMIC DNA]</scope>
</reference>
<dbReference type="GO" id="GO:0034473">
    <property type="term" value="P:U1 snRNA 3'-end processing"/>
    <property type="evidence" value="ECO:0007669"/>
    <property type="project" value="TreeGrafter"/>
</dbReference>
<protein>
    <recommendedName>
        <fullName evidence="6">Ribosomal RNA-processing protein 42</fullName>
    </recommendedName>
</protein>
<evidence type="ECO:0000256" key="1">
    <source>
        <dbReference type="ARBA" id="ARBA00004496"/>
    </source>
</evidence>
<dbReference type="GO" id="GO:0016075">
    <property type="term" value="P:rRNA catabolic process"/>
    <property type="evidence" value="ECO:0007669"/>
    <property type="project" value="TreeGrafter"/>
</dbReference>
<dbReference type="InterPro" id="IPR027408">
    <property type="entry name" value="PNPase/RNase_PH_dom_sf"/>
</dbReference>
<keyword evidence="4" id="KW-0963">Cytoplasm</keyword>
<evidence type="ECO:0000256" key="5">
    <source>
        <dbReference type="ARBA" id="ARBA00022835"/>
    </source>
</evidence>
<sequence>MADISLGERIYIVQGIEQDVRTDGRSRAQYRPLELEANVVAQADGSARLHLGPTDVLVGVKVELGVPDSASPSQGQVHVSVECSSCASPEFKGRGGEDWGIELARALEASLVGSPAGGSGLDLASLCLVPGKTCWLVYVDALVLNDGGNVLGALSMAARAALALTRVYKVEVSMNEDDEPEVELSGEPEGAPLDAANVPIIVSVSQVGNRSVVDLASEEEPCAAASLHVAVNSKARVVGLTKSGSSGLDPSLTQEMVEVAQKLGPGIIASLDKYISSIPVTS</sequence>
<dbReference type="GO" id="GO:0071038">
    <property type="term" value="P:TRAMP-dependent tRNA surveillance pathway"/>
    <property type="evidence" value="ECO:0007669"/>
    <property type="project" value="TreeGrafter"/>
</dbReference>
<feature type="domain" description="Exoribonuclease phosphorolytic" evidence="7">
    <location>
        <begin position="29"/>
        <end position="167"/>
    </location>
</feature>
<dbReference type="EMBL" id="FNXT01000336">
    <property type="protein sequence ID" value="SZX63637.1"/>
    <property type="molecule type" value="Genomic_DNA"/>
</dbReference>
<dbReference type="InterPro" id="IPR020568">
    <property type="entry name" value="Ribosomal_Su5_D2-typ_SF"/>
</dbReference>
<proteinExistence type="inferred from homology"/>
<evidence type="ECO:0000313" key="9">
    <source>
        <dbReference type="EMBL" id="SZX63637.1"/>
    </source>
</evidence>
<comment type="subcellular location">
    <subcellularLocation>
        <location evidence="1">Cytoplasm</location>
    </subcellularLocation>
    <subcellularLocation>
        <location evidence="2">Nucleus</location>
        <location evidence="2">Nucleolus</location>
    </subcellularLocation>
</comment>
<dbReference type="InterPro" id="IPR036345">
    <property type="entry name" value="ExoRNase_PH_dom2_sf"/>
</dbReference>
<evidence type="ECO:0000256" key="3">
    <source>
        <dbReference type="ARBA" id="ARBA00006678"/>
    </source>
</evidence>
<evidence type="ECO:0000259" key="7">
    <source>
        <dbReference type="Pfam" id="PF01138"/>
    </source>
</evidence>
<dbReference type="GO" id="GO:0000177">
    <property type="term" value="C:cytoplasmic exosome (RNase complex)"/>
    <property type="evidence" value="ECO:0007669"/>
    <property type="project" value="TreeGrafter"/>
</dbReference>
<name>A0A383VDK6_TETOB</name>
<dbReference type="GO" id="GO:0000467">
    <property type="term" value="P:exonucleolytic trimming to generate mature 3'-end of 5.8S rRNA from tricistronic rRNA transcript (SSU-rRNA, 5.8S rRNA, LSU-rRNA)"/>
    <property type="evidence" value="ECO:0007669"/>
    <property type="project" value="TreeGrafter"/>
</dbReference>
<dbReference type="AlphaFoldDB" id="A0A383VDK6"/>
<dbReference type="GO" id="GO:0071035">
    <property type="term" value="P:nuclear polyadenylation-dependent rRNA catabolic process"/>
    <property type="evidence" value="ECO:0007669"/>
    <property type="project" value="TreeGrafter"/>
</dbReference>
<keyword evidence="5" id="KW-0271">Exosome</keyword>
<dbReference type="PANTHER" id="PTHR11097">
    <property type="entry name" value="EXOSOME COMPLEX EXONUCLEASE RIBOSOMAL RNA PROCESSING PROTEIN"/>
    <property type="match status" value="1"/>
</dbReference>
<dbReference type="Gene3D" id="3.30.230.70">
    <property type="entry name" value="GHMP Kinase, N-terminal domain"/>
    <property type="match status" value="1"/>
</dbReference>
<dbReference type="GO" id="GO:0000176">
    <property type="term" value="C:nuclear exosome (RNase complex)"/>
    <property type="evidence" value="ECO:0007669"/>
    <property type="project" value="TreeGrafter"/>
</dbReference>
<dbReference type="GO" id="GO:0034476">
    <property type="term" value="P:U5 snRNA 3'-end processing"/>
    <property type="evidence" value="ECO:0007669"/>
    <property type="project" value="TreeGrafter"/>
</dbReference>
<feature type="domain" description="Exoribonuclease phosphorolytic" evidence="8">
    <location>
        <begin position="197"/>
        <end position="262"/>
    </location>
</feature>
<keyword evidence="10" id="KW-1185">Reference proteome</keyword>
<dbReference type="PANTHER" id="PTHR11097:SF8">
    <property type="entry name" value="EXOSOME COMPLEX COMPONENT RRP42"/>
    <property type="match status" value="1"/>
</dbReference>
<organism evidence="9 10">
    <name type="scientific">Tetradesmus obliquus</name>
    <name type="common">Green alga</name>
    <name type="synonym">Acutodesmus obliquus</name>
    <dbReference type="NCBI Taxonomy" id="3088"/>
    <lineage>
        <taxon>Eukaryota</taxon>
        <taxon>Viridiplantae</taxon>
        <taxon>Chlorophyta</taxon>
        <taxon>core chlorophytes</taxon>
        <taxon>Chlorophyceae</taxon>
        <taxon>CS clade</taxon>
        <taxon>Sphaeropleales</taxon>
        <taxon>Scenedesmaceae</taxon>
        <taxon>Tetradesmus</taxon>
    </lineage>
</organism>
<accession>A0A383VDK6</accession>
<evidence type="ECO:0000256" key="6">
    <source>
        <dbReference type="ARBA" id="ARBA00042523"/>
    </source>
</evidence>
<dbReference type="GO" id="GO:0035925">
    <property type="term" value="F:mRNA 3'-UTR AU-rich region binding"/>
    <property type="evidence" value="ECO:0007669"/>
    <property type="project" value="TreeGrafter"/>
</dbReference>